<reference key="1">
    <citation type="submission" date="2010-11" db="EMBL/GenBank/DDBJ databases">
        <title>The complete genome of Bacteroides helcogenes P 36-108.</title>
        <authorList>
            <consortium name="US DOE Joint Genome Institute (JGI-PGF)"/>
            <person name="Lucas S."/>
            <person name="Copeland A."/>
            <person name="Lapidus A."/>
            <person name="Bruce D."/>
            <person name="Goodwin L."/>
            <person name="Pitluck S."/>
            <person name="Kyrpides N."/>
            <person name="Mavromatis K."/>
            <person name="Ivanova N."/>
            <person name="Zeytun A."/>
            <person name="Brettin T."/>
            <person name="Detter J.C."/>
            <person name="Tapia R."/>
            <person name="Han C."/>
            <person name="Land M."/>
            <person name="Hauser L."/>
            <person name="Markowitz V."/>
            <person name="Cheng J.-F."/>
            <person name="Hugenholtz P."/>
            <person name="Woyke T."/>
            <person name="Wu D."/>
            <person name="Gronow S."/>
            <person name="Wellnitz S."/>
            <person name="Brambilla E."/>
            <person name="Klenk H.-P."/>
            <person name="Eisen J.A."/>
        </authorList>
    </citation>
    <scope>NUCLEOTIDE SEQUENCE</scope>
    <source>
        <strain>P 36-108</strain>
    </source>
</reference>
<dbReference type="STRING" id="693979.Bache_2335"/>
<dbReference type="HOGENOM" id="CLU_3164884_0_0_10"/>
<evidence type="ECO:0000313" key="2">
    <source>
        <dbReference type="Proteomes" id="UP000008630"/>
    </source>
</evidence>
<organism evidence="1 2">
    <name type="scientific">Bacteroides helcogenes (strain ATCC 35417 / DSM 20613 / JCM 6297 / CCUG 15421 / P 36-108)</name>
    <dbReference type="NCBI Taxonomy" id="693979"/>
    <lineage>
        <taxon>Bacteria</taxon>
        <taxon>Pseudomonadati</taxon>
        <taxon>Bacteroidota</taxon>
        <taxon>Bacteroidia</taxon>
        <taxon>Bacteroidales</taxon>
        <taxon>Bacteroidaceae</taxon>
        <taxon>Bacteroides</taxon>
    </lineage>
</organism>
<accession>E6STQ6</accession>
<proteinExistence type="predicted"/>
<dbReference type="KEGG" id="bhl:Bache_2335"/>
<evidence type="ECO:0000313" key="1">
    <source>
        <dbReference type="EMBL" id="ADV44303.1"/>
    </source>
</evidence>
<keyword evidence="2" id="KW-1185">Reference proteome</keyword>
<dbReference type="Proteomes" id="UP000008630">
    <property type="component" value="Chromosome"/>
</dbReference>
<dbReference type="EMBL" id="CP002352">
    <property type="protein sequence ID" value="ADV44303.1"/>
    <property type="molecule type" value="Genomic_DNA"/>
</dbReference>
<sequence length="47" mass="5703">MRFLLLLKVKFILLCSITVNENKKNTCIYYINNQYYIQNVVISNIFR</sequence>
<name>E6STQ6_BACT6</name>
<dbReference type="AlphaFoldDB" id="E6STQ6"/>
<protein>
    <submittedName>
        <fullName evidence="1">Uncharacterized protein</fullName>
    </submittedName>
</protein>
<reference evidence="1 2" key="2">
    <citation type="journal article" date="2011" name="Stand. Genomic Sci.">
        <title>Complete genome sequence of Bacteroides helcogenes type strain (P 36-108).</title>
        <authorList>
            <person name="Pati A."/>
            <person name="Gronow S."/>
            <person name="Zeytun A."/>
            <person name="Lapidus A."/>
            <person name="Nolan M."/>
            <person name="Hammon N."/>
            <person name="Deshpande S."/>
            <person name="Cheng J.F."/>
            <person name="Tapia R."/>
            <person name="Han C."/>
            <person name="Goodwin L."/>
            <person name="Pitluck S."/>
            <person name="Liolios K."/>
            <person name="Pagani I."/>
            <person name="Ivanova N."/>
            <person name="Mavromatis K."/>
            <person name="Chen A."/>
            <person name="Palaniappan K."/>
            <person name="Land M."/>
            <person name="Hauser L."/>
            <person name="Chang Y.J."/>
            <person name="Jeffries C.D."/>
            <person name="Detter J.C."/>
            <person name="Brambilla E."/>
            <person name="Rohde M."/>
            <person name="Goker M."/>
            <person name="Woyke T."/>
            <person name="Bristow J."/>
            <person name="Eisen J.A."/>
            <person name="Markowitz V."/>
            <person name="Hugenholtz P."/>
            <person name="Kyrpides N.C."/>
            <person name="Klenk H.P."/>
            <person name="Lucas S."/>
        </authorList>
    </citation>
    <scope>NUCLEOTIDE SEQUENCE [LARGE SCALE GENOMIC DNA]</scope>
    <source>
        <strain evidence="2">ATCC 35417 / DSM 20613 / JCM 6297 / CCUG 15421 / P 36-108</strain>
    </source>
</reference>
<gene>
    <name evidence="1" type="ordered locus">Bache_2335</name>
</gene>